<reference evidence="1 2" key="1">
    <citation type="journal article" date="2022" name="Hortic Res">
        <title>A haplotype resolved chromosomal level avocado genome allows analysis of novel avocado genes.</title>
        <authorList>
            <person name="Nath O."/>
            <person name="Fletcher S.J."/>
            <person name="Hayward A."/>
            <person name="Shaw L.M."/>
            <person name="Masouleh A.K."/>
            <person name="Furtado A."/>
            <person name="Henry R.J."/>
            <person name="Mitter N."/>
        </authorList>
    </citation>
    <scope>NUCLEOTIDE SEQUENCE [LARGE SCALE GENOMIC DNA]</scope>
    <source>
        <strain evidence="2">cv. Hass</strain>
    </source>
</reference>
<keyword evidence="2" id="KW-1185">Reference proteome</keyword>
<evidence type="ECO:0000313" key="1">
    <source>
        <dbReference type="EMBL" id="KAJ8627735.1"/>
    </source>
</evidence>
<dbReference type="Proteomes" id="UP001234297">
    <property type="component" value="Chromosome 6"/>
</dbReference>
<organism evidence="1 2">
    <name type="scientific">Persea americana</name>
    <name type="common">Avocado</name>
    <dbReference type="NCBI Taxonomy" id="3435"/>
    <lineage>
        <taxon>Eukaryota</taxon>
        <taxon>Viridiplantae</taxon>
        <taxon>Streptophyta</taxon>
        <taxon>Embryophyta</taxon>
        <taxon>Tracheophyta</taxon>
        <taxon>Spermatophyta</taxon>
        <taxon>Magnoliopsida</taxon>
        <taxon>Magnoliidae</taxon>
        <taxon>Laurales</taxon>
        <taxon>Lauraceae</taxon>
        <taxon>Persea</taxon>
    </lineage>
</organism>
<evidence type="ECO:0000313" key="2">
    <source>
        <dbReference type="Proteomes" id="UP001234297"/>
    </source>
</evidence>
<name>A0ACC2L2U4_PERAE</name>
<protein>
    <submittedName>
        <fullName evidence="1">Uncharacterized protein</fullName>
    </submittedName>
</protein>
<dbReference type="EMBL" id="CM056814">
    <property type="protein sequence ID" value="KAJ8627735.1"/>
    <property type="molecule type" value="Genomic_DNA"/>
</dbReference>
<accession>A0ACC2L2U4</accession>
<comment type="caution">
    <text evidence="1">The sequence shown here is derived from an EMBL/GenBank/DDBJ whole genome shotgun (WGS) entry which is preliminary data.</text>
</comment>
<gene>
    <name evidence="1" type="ORF">MRB53_021042</name>
</gene>
<proteinExistence type="predicted"/>
<sequence>MRGIVAGKGPAYLEQALKTKSSNQNARIAGYFNVAMGTDIGGIFTVMLFTTKGGDRPIFRAEDTGRPEPDAEGHIDAGVDSVLQPSSSSATAYFTLDDLADLGPRQFSLFNLSSTTSTPQNHTLISHEIIPNQQTSAISEDFIGSRLPDVVNTTTSTNNSHPTTTNEEEVVIKKLSSSEKLEVGLARARASIQRAIVTRNYTSYKEESFVPRGSIYRNGYAFHQSGTTHFKRQPRALQKIHQSSSQCKQFEGFLPERDVTIPEINIKFGHLSTPDAGLHPSQRTILAFSGREHGHIRKILVKHWKEKDDKVQVHDYLSKGLNYTELMSQSKFCLCPSGYEVAGPRVVEAISTGCVPVIISGHYPLPFSYVLDWSKFSVQIAVERLKDVKVILGGISTSGYLKLQKRVIQIRKAAGLLLWKCKNRALTRTSSAMRSSPSLKASSSLTTMIKSSGSSNKSLLPHPSLLRLTYYRSLQLLFRLELMLAVLAQPRGKFCILSIDDKGMRGIVAGKGLAYLEQALKTKFGNQNARIAGYFNVAVGIGVGGIFTVMLFATKGGDRPIFRVEDTWKF</sequence>